<evidence type="ECO:0000313" key="6">
    <source>
        <dbReference type="Proteomes" id="UP000215539"/>
    </source>
</evidence>
<evidence type="ECO:0000313" key="4">
    <source>
        <dbReference type="EMBL" id="SNV16423.1"/>
    </source>
</evidence>
<evidence type="ECO:0000313" key="5">
    <source>
        <dbReference type="Proteomes" id="UP000065822"/>
    </source>
</evidence>
<feature type="domain" description="Fumarylacetoacetase-like C-terminal" evidence="2">
    <location>
        <begin position="2"/>
        <end position="189"/>
    </location>
</feature>
<dbReference type="Gene3D" id="3.90.850.10">
    <property type="entry name" value="Fumarylacetoacetase-like, C-terminal domain"/>
    <property type="match status" value="1"/>
</dbReference>
<name>A0AAX2H0W4_9FLAO</name>
<dbReference type="RefSeq" id="WP_066430521.1">
    <property type="nucleotide sequence ID" value="NZ_CP014227.1"/>
</dbReference>
<proteinExistence type="predicted"/>
<keyword evidence="3" id="KW-0413">Isomerase</keyword>
<reference evidence="3 5" key="1">
    <citation type="submission" date="2016-02" db="EMBL/GenBank/DDBJ databases">
        <authorList>
            <person name="Holder M.E."/>
            <person name="Ajami N.J."/>
            <person name="Petrosino J.F."/>
        </authorList>
    </citation>
    <scope>NUCLEOTIDE SEQUENCE [LARGE SCALE GENOMIC DNA]</scope>
    <source>
        <strain evidence="3 5">CCUG 32990</strain>
    </source>
</reference>
<evidence type="ECO:0000259" key="2">
    <source>
        <dbReference type="Pfam" id="PF01557"/>
    </source>
</evidence>
<keyword evidence="5" id="KW-1185">Reference proteome</keyword>
<dbReference type="InterPro" id="IPR036663">
    <property type="entry name" value="Fumarylacetoacetase_C_sf"/>
</dbReference>
<reference evidence="4 6" key="2">
    <citation type="submission" date="2017-06" db="EMBL/GenBank/DDBJ databases">
        <authorList>
            <consortium name="Pathogen Informatics"/>
        </authorList>
    </citation>
    <scope>NUCLEOTIDE SEQUENCE [LARGE SCALE GENOMIC DNA]</scope>
    <source>
        <strain evidence="4 6">NCTC12947</strain>
    </source>
</reference>
<dbReference type="EMBL" id="CP014227">
    <property type="protein sequence ID" value="AMD85682.1"/>
    <property type="molecule type" value="Genomic_DNA"/>
</dbReference>
<keyword evidence="1" id="KW-0479">Metal-binding</keyword>
<sequence>MKIICIGKNYTDLLAAEGAPTPTEMVLFTKPDTAVHNTELPYYIPEFTSDLLYEAEVVLKINQNGKAIAPRFAHKYYEEITVGLDFTARDVLARLQQAGLSWERGKAFDGSAVVGTFLPKQTLGDLCALPFSLQKNGATVQNGNTQRMLWGFDAIVSEVSHYFTLRKGDLIFTGTPAGAAPVSVGDVLEGFLGDTSVFKLKIKG</sequence>
<evidence type="ECO:0000256" key="1">
    <source>
        <dbReference type="ARBA" id="ARBA00022723"/>
    </source>
</evidence>
<protein>
    <submittedName>
        <fullName evidence="3">2-hydroxyhepta-2,4-diene-1,7-dioate isomerase</fullName>
    </submittedName>
    <submittedName>
        <fullName evidence="4">2-keto-4-pentenoate hydratase/2-oxohepta-3-ene-1,7-dioic acid hydratase (Catechol pathway)</fullName>
    </submittedName>
</protein>
<dbReference type="SUPFAM" id="SSF56529">
    <property type="entry name" value="FAH"/>
    <property type="match status" value="1"/>
</dbReference>
<dbReference type="Proteomes" id="UP000065822">
    <property type="component" value="Chromosome"/>
</dbReference>
<accession>A0AAX2H0W4</accession>
<dbReference type="Proteomes" id="UP000215539">
    <property type="component" value="Chromosome 1"/>
</dbReference>
<dbReference type="GO" id="GO:0018773">
    <property type="term" value="F:acetylpyruvate hydrolase activity"/>
    <property type="evidence" value="ECO:0007669"/>
    <property type="project" value="TreeGrafter"/>
</dbReference>
<dbReference type="GO" id="GO:0046872">
    <property type="term" value="F:metal ion binding"/>
    <property type="evidence" value="ECO:0007669"/>
    <property type="project" value="UniProtKB-KW"/>
</dbReference>
<dbReference type="Pfam" id="PF01557">
    <property type="entry name" value="FAA_hydrolase"/>
    <property type="match status" value="1"/>
</dbReference>
<dbReference type="GO" id="GO:0016853">
    <property type="term" value="F:isomerase activity"/>
    <property type="evidence" value="ECO:0007669"/>
    <property type="project" value="UniProtKB-KW"/>
</dbReference>
<dbReference type="PANTHER" id="PTHR11820:SF7">
    <property type="entry name" value="ACYLPYRUVASE FAHD1, MITOCHONDRIAL"/>
    <property type="match status" value="1"/>
</dbReference>
<evidence type="ECO:0000313" key="3">
    <source>
        <dbReference type="EMBL" id="AMD85682.1"/>
    </source>
</evidence>
<dbReference type="AlphaFoldDB" id="A0AAX2H0W4"/>
<gene>
    <name evidence="4" type="primary">ycgM</name>
    <name evidence="3" type="ORF">AXF12_09250</name>
    <name evidence="4" type="ORF">SAMEA44541418_02310</name>
</gene>
<dbReference type="InterPro" id="IPR011234">
    <property type="entry name" value="Fumarylacetoacetase-like_C"/>
</dbReference>
<dbReference type="KEGG" id="chg:AXF12_09250"/>
<organism evidence="4 6">
    <name type="scientific">Capnocytophaga haemolytica</name>
    <dbReference type="NCBI Taxonomy" id="45243"/>
    <lineage>
        <taxon>Bacteria</taxon>
        <taxon>Pseudomonadati</taxon>
        <taxon>Bacteroidota</taxon>
        <taxon>Flavobacteriia</taxon>
        <taxon>Flavobacteriales</taxon>
        <taxon>Flavobacteriaceae</taxon>
        <taxon>Capnocytophaga</taxon>
    </lineage>
</organism>
<dbReference type="PANTHER" id="PTHR11820">
    <property type="entry name" value="ACYLPYRUVASE"/>
    <property type="match status" value="1"/>
</dbReference>
<dbReference type="EMBL" id="LT906449">
    <property type="protein sequence ID" value="SNV16423.1"/>
    <property type="molecule type" value="Genomic_DNA"/>
</dbReference>